<evidence type="ECO:0000313" key="3">
    <source>
        <dbReference type="Proteomes" id="UP000281553"/>
    </source>
</evidence>
<sequence>MEYVDRTSVVVAVSDKASSLRSEDLRSTDLDLYVPPERRRVCSLDIAESEEIAESSFSCASPASGPISLSHSLPRSDLDEEEEEEEALFVGRRHLSVGSQEPPVHEASLSSAKRERMLLP</sequence>
<organism evidence="2 3">
    <name type="scientific">Dibothriocephalus latus</name>
    <name type="common">Fish tapeworm</name>
    <name type="synonym">Diphyllobothrium latum</name>
    <dbReference type="NCBI Taxonomy" id="60516"/>
    <lineage>
        <taxon>Eukaryota</taxon>
        <taxon>Metazoa</taxon>
        <taxon>Spiralia</taxon>
        <taxon>Lophotrochozoa</taxon>
        <taxon>Platyhelminthes</taxon>
        <taxon>Cestoda</taxon>
        <taxon>Eucestoda</taxon>
        <taxon>Diphyllobothriidea</taxon>
        <taxon>Diphyllobothriidae</taxon>
        <taxon>Dibothriocephalus</taxon>
    </lineage>
</organism>
<feature type="non-terminal residue" evidence="2">
    <location>
        <position position="120"/>
    </location>
</feature>
<dbReference type="AlphaFoldDB" id="A0A3P7RUV0"/>
<feature type="compositionally biased region" description="Acidic residues" evidence="1">
    <location>
        <begin position="78"/>
        <end position="87"/>
    </location>
</feature>
<feature type="region of interest" description="Disordered" evidence="1">
    <location>
        <begin position="57"/>
        <end position="120"/>
    </location>
</feature>
<evidence type="ECO:0000313" key="2">
    <source>
        <dbReference type="EMBL" id="VDN44619.1"/>
    </source>
</evidence>
<reference evidence="2 3" key="1">
    <citation type="submission" date="2018-11" db="EMBL/GenBank/DDBJ databases">
        <authorList>
            <consortium name="Pathogen Informatics"/>
        </authorList>
    </citation>
    <scope>NUCLEOTIDE SEQUENCE [LARGE SCALE GENOMIC DNA]</scope>
</reference>
<evidence type="ECO:0000256" key="1">
    <source>
        <dbReference type="SAM" id="MobiDB-lite"/>
    </source>
</evidence>
<dbReference type="Proteomes" id="UP000281553">
    <property type="component" value="Unassembled WGS sequence"/>
</dbReference>
<keyword evidence="3" id="KW-1185">Reference proteome</keyword>
<accession>A0A3P7RUV0</accession>
<gene>
    <name evidence="2" type="ORF">DILT_LOCUS19390</name>
</gene>
<name>A0A3P7RUV0_DIBLA</name>
<dbReference type="EMBL" id="UYRU01112388">
    <property type="protein sequence ID" value="VDN44619.1"/>
    <property type="molecule type" value="Genomic_DNA"/>
</dbReference>
<protein>
    <submittedName>
        <fullName evidence="2">Uncharacterized protein</fullName>
    </submittedName>
</protein>
<proteinExistence type="predicted"/>